<reference evidence="8 9" key="1">
    <citation type="submission" date="2024-08" db="EMBL/GenBank/DDBJ databases">
        <title>Gnathostoma spinigerum genome.</title>
        <authorList>
            <person name="Gonzalez-Bertolin B."/>
            <person name="Monzon S."/>
            <person name="Zaballos A."/>
            <person name="Jimenez P."/>
            <person name="Dekumyoy P."/>
            <person name="Varona S."/>
            <person name="Cuesta I."/>
            <person name="Sumanam S."/>
            <person name="Adisakwattana P."/>
            <person name="Gasser R.B."/>
            <person name="Hernandez-Gonzalez A."/>
            <person name="Young N.D."/>
            <person name="Perteguer M.J."/>
        </authorList>
    </citation>
    <scope>NUCLEOTIDE SEQUENCE [LARGE SCALE GENOMIC DNA]</scope>
    <source>
        <strain evidence="8">AL3</strain>
        <tissue evidence="8">Liver</tissue>
    </source>
</reference>
<dbReference type="Proteomes" id="UP001608902">
    <property type="component" value="Unassembled WGS sequence"/>
</dbReference>
<evidence type="ECO:0000313" key="8">
    <source>
        <dbReference type="EMBL" id="MFH4980158.1"/>
    </source>
</evidence>
<dbReference type="PANTHER" id="PTHR31742:SF1">
    <property type="entry name" value="RPA-INTERACTING PROTEIN"/>
    <property type="match status" value="1"/>
</dbReference>
<dbReference type="Pfam" id="PF14768">
    <property type="entry name" value="RPA_interact_C"/>
    <property type="match status" value="1"/>
</dbReference>
<proteinExistence type="predicted"/>
<dbReference type="Pfam" id="PF14766">
    <property type="entry name" value="RPA_interact_N"/>
    <property type="match status" value="1"/>
</dbReference>
<keyword evidence="9" id="KW-1185">Reference proteome</keyword>
<comment type="subcellular location">
    <subcellularLocation>
        <location evidence="1">Nucleus</location>
    </subcellularLocation>
</comment>
<evidence type="ECO:0000256" key="4">
    <source>
        <dbReference type="ARBA" id="ARBA00022833"/>
    </source>
</evidence>
<keyword evidence="2" id="KW-0479">Metal-binding</keyword>
<dbReference type="EMBL" id="JBGFUD010005156">
    <property type="protein sequence ID" value="MFH4980158.1"/>
    <property type="molecule type" value="Genomic_DNA"/>
</dbReference>
<feature type="domain" description="RPA-interacting protein N-terminal" evidence="6">
    <location>
        <begin position="38"/>
        <end position="73"/>
    </location>
</feature>
<dbReference type="GO" id="GO:0008270">
    <property type="term" value="F:zinc ion binding"/>
    <property type="evidence" value="ECO:0007669"/>
    <property type="project" value="UniProtKB-KW"/>
</dbReference>
<comment type="caution">
    <text evidence="8">The sequence shown here is derived from an EMBL/GenBank/DDBJ whole genome shotgun (WGS) entry which is preliminary data.</text>
</comment>
<feature type="domain" description="RPA-interacting protein C-terminal" evidence="7">
    <location>
        <begin position="151"/>
        <end position="229"/>
    </location>
</feature>
<keyword evidence="4" id="KW-0862">Zinc</keyword>
<protein>
    <recommendedName>
        <fullName evidence="10">RPA-interacting protein C-terminal domain-containing protein</fullName>
    </recommendedName>
</protein>
<evidence type="ECO:0000259" key="7">
    <source>
        <dbReference type="Pfam" id="PF14768"/>
    </source>
</evidence>
<keyword evidence="5" id="KW-0539">Nucleus</keyword>
<dbReference type="InterPro" id="IPR028159">
    <property type="entry name" value="RPA_interact_C_dom"/>
</dbReference>
<evidence type="ECO:0000259" key="6">
    <source>
        <dbReference type="Pfam" id="PF14766"/>
    </source>
</evidence>
<evidence type="ECO:0000313" key="9">
    <source>
        <dbReference type="Proteomes" id="UP001608902"/>
    </source>
</evidence>
<evidence type="ECO:0008006" key="10">
    <source>
        <dbReference type="Google" id="ProtNLM"/>
    </source>
</evidence>
<dbReference type="InterPro" id="IPR028156">
    <property type="entry name" value="RIP"/>
</dbReference>
<organism evidence="8 9">
    <name type="scientific">Gnathostoma spinigerum</name>
    <dbReference type="NCBI Taxonomy" id="75299"/>
    <lineage>
        <taxon>Eukaryota</taxon>
        <taxon>Metazoa</taxon>
        <taxon>Ecdysozoa</taxon>
        <taxon>Nematoda</taxon>
        <taxon>Chromadorea</taxon>
        <taxon>Rhabditida</taxon>
        <taxon>Spirurina</taxon>
        <taxon>Gnathostomatomorpha</taxon>
        <taxon>Gnathostomatoidea</taxon>
        <taxon>Gnathostomatidae</taxon>
        <taxon>Gnathostoma</taxon>
    </lineage>
</organism>
<gene>
    <name evidence="8" type="ORF">AB6A40_006867</name>
</gene>
<name>A0ABD6ET00_9BILA</name>
<dbReference type="PANTHER" id="PTHR31742">
    <property type="entry name" value="RPA-INTERACTING PROTEIN RPAIN"/>
    <property type="match status" value="1"/>
</dbReference>
<evidence type="ECO:0000256" key="2">
    <source>
        <dbReference type="ARBA" id="ARBA00022723"/>
    </source>
</evidence>
<dbReference type="GO" id="GO:0005634">
    <property type="term" value="C:nucleus"/>
    <property type="evidence" value="ECO:0007669"/>
    <property type="project" value="UniProtKB-SubCell"/>
</dbReference>
<keyword evidence="3" id="KW-0863">Zinc-finger</keyword>
<evidence type="ECO:0000256" key="3">
    <source>
        <dbReference type="ARBA" id="ARBA00022771"/>
    </source>
</evidence>
<evidence type="ECO:0000256" key="5">
    <source>
        <dbReference type="ARBA" id="ARBA00023242"/>
    </source>
</evidence>
<dbReference type="AlphaFoldDB" id="A0ABD6ET00"/>
<sequence>MFSIGVVAKPELSCTISREMNNTGMEGCSSGGSAVSKRAVQYKPKGKDWKVTLRENCMRNLREQRQKSFNTARGISVTHCFKNRLIDNIIAEELRALHCDEGFPPFEIDREIEDFEDLKKELLQQELEDMLAFEEQRIADDVNSYLKEEVVCPSCQKSALLYSDQTTVTCPSCSFTFHFLHAVPPPQKLTEYFLSLFSQHDNVSCTQTPHLEAADNQVKLACSACGFCSTY</sequence>
<evidence type="ECO:0000256" key="1">
    <source>
        <dbReference type="ARBA" id="ARBA00004123"/>
    </source>
</evidence>
<accession>A0ABD6ET00</accession>
<dbReference type="InterPro" id="IPR028158">
    <property type="entry name" value="RPA_interact_N_dom"/>
</dbReference>